<dbReference type="InterPro" id="IPR004864">
    <property type="entry name" value="LEA_2"/>
</dbReference>
<accession>A0AA87ZHE0</accession>
<organism evidence="3 4">
    <name type="scientific">Ficus carica</name>
    <name type="common">Common fig</name>
    <dbReference type="NCBI Taxonomy" id="3494"/>
    <lineage>
        <taxon>Eukaryota</taxon>
        <taxon>Viridiplantae</taxon>
        <taxon>Streptophyta</taxon>
        <taxon>Embryophyta</taxon>
        <taxon>Tracheophyta</taxon>
        <taxon>Spermatophyta</taxon>
        <taxon>Magnoliopsida</taxon>
        <taxon>eudicotyledons</taxon>
        <taxon>Gunneridae</taxon>
        <taxon>Pentapetalae</taxon>
        <taxon>rosids</taxon>
        <taxon>fabids</taxon>
        <taxon>Rosales</taxon>
        <taxon>Moraceae</taxon>
        <taxon>Ficeae</taxon>
        <taxon>Ficus</taxon>
    </lineage>
</organism>
<proteinExistence type="predicted"/>
<dbReference type="Pfam" id="PF03168">
    <property type="entry name" value="LEA_2"/>
    <property type="match status" value="1"/>
</dbReference>
<evidence type="ECO:0000313" key="3">
    <source>
        <dbReference type="EMBL" id="GMN31860.1"/>
    </source>
</evidence>
<keyword evidence="1" id="KW-0472">Membrane</keyword>
<dbReference type="Proteomes" id="UP001187192">
    <property type="component" value="Unassembled WGS sequence"/>
</dbReference>
<sequence>MADQESQSWPLAPARVHRRSDDENPAFKALRKERTNKCFVYIFAGIVFLCAILLIFALIVFRSKSPDVRLRSVAVKSLRYSKSPSPSLNATLVAVVTIRNPNFGPYVFGNNNSASFLYGGAKLGEHKIGGGEARWKGTERMSITMEVRSSRLPEGSNNLSGDLNSGFVNLSSYCRFTGKVHLLKIFKNRKTAQMNCNMTLVLRTKTIKDLRCD</sequence>
<gene>
    <name evidence="3" type="ORF">TIFTF001_003434</name>
</gene>
<evidence type="ECO:0000256" key="1">
    <source>
        <dbReference type="SAM" id="Phobius"/>
    </source>
</evidence>
<feature type="domain" description="Late embryogenesis abundant protein LEA-2 subgroup" evidence="2">
    <location>
        <begin position="96"/>
        <end position="197"/>
    </location>
</feature>
<keyword evidence="1" id="KW-1133">Transmembrane helix</keyword>
<name>A0AA87ZHE0_FICCA</name>
<feature type="transmembrane region" description="Helical" evidence="1">
    <location>
        <begin position="39"/>
        <end position="61"/>
    </location>
</feature>
<keyword evidence="1" id="KW-0812">Transmembrane</keyword>
<dbReference type="PANTHER" id="PTHR31852">
    <property type="entry name" value="LATE EMBRYOGENESIS ABUNDANT (LEA) HYDROXYPROLINE-RICH GLYCOPROTEIN FAMILY"/>
    <property type="match status" value="1"/>
</dbReference>
<dbReference type="AlphaFoldDB" id="A0AA87ZHE0"/>
<dbReference type="InterPro" id="IPR055301">
    <property type="entry name" value="Lea14-like_2"/>
</dbReference>
<protein>
    <recommendedName>
        <fullName evidence="2">Late embryogenesis abundant protein LEA-2 subgroup domain-containing protein</fullName>
    </recommendedName>
</protein>
<evidence type="ECO:0000259" key="2">
    <source>
        <dbReference type="Pfam" id="PF03168"/>
    </source>
</evidence>
<keyword evidence="4" id="KW-1185">Reference proteome</keyword>
<comment type="caution">
    <text evidence="3">The sequence shown here is derived from an EMBL/GenBank/DDBJ whole genome shotgun (WGS) entry which is preliminary data.</text>
</comment>
<dbReference type="Gramene" id="FCD_00004930-RA">
    <property type="protein sequence ID" value="FCD_00004930-RA:cds"/>
    <property type="gene ID" value="FCD_00004930"/>
</dbReference>
<evidence type="ECO:0000313" key="4">
    <source>
        <dbReference type="Proteomes" id="UP001187192"/>
    </source>
</evidence>
<reference evidence="3" key="1">
    <citation type="submission" date="2023-07" db="EMBL/GenBank/DDBJ databases">
        <title>draft genome sequence of fig (Ficus carica).</title>
        <authorList>
            <person name="Takahashi T."/>
            <person name="Nishimura K."/>
        </authorList>
    </citation>
    <scope>NUCLEOTIDE SEQUENCE</scope>
</reference>
<dbReference type="EMBL" id="BTGU01000003">
    <property type="protein sequence ID" value="GMN31860.1"/>
    <property type="molecule type" value="Genomic_DNA"/>
</dbReference>